<dbReference type="EMBL" id="JACTUZ010000274">
    <property type="protein sequence ID" value="MBC9180287.1"/>
    <property type="molecule type" value="Genomic_DNA"/>
</dbReference>
<sequence>MAVQVRLAPVQSFAELEGEWRTLEAELPAPSFFQSWSWVGCLAEERYPDPVLLRAEADGRLLGLALFNRRRRRLHLAESGDAGMDAPFIEHNAPLAHPQALAPLLRAAWGAGARRLVLNGVPPA</sequence>
<dbReference type="Proteomes" id="UP000603940">
    <property type="component" value="Unassembled WGS sequence"/>
</dbReference>
<accession>A0ABR7RFN2</accession>
<evidence type="ECO:0000313" key="1">
    <source>
        <dbReference type="EMBL" id="MBC9180287.1"/>
    </source>
</evidence>
<evidence type="ECO:0000313" key="2">
    <source>
        <dbReference type="Proteomes" id="UP000603940"/>
    </source>
</evidence>
<comment type="caution">
    <text evidence="1">The sequence shown here is derived from an EMBL/GenBank/DDBJ whole genome shotgun (WGS) entry which is preliminary data.</text>
</comment>
<feature type="non-terminal residue" evidence="1">
    <location>
        <position position="124"/>
    </location>
</feature>
<reference evidence="1 2" key="1">
    <citation type="journal article" date="2009" name="Int. J. Syst. Evol. Microbiol.">
        <title>Transfer of Teichococcus ludipueritiae and Muricoccus roseus to the genus Roseomonas, as Roseomonas ludipueritiae comb. nov. and Roseomonas rosea comb. nov., respectively, and emended description of the genus Roseomonas.</title>
        <authorList>
            <person name="Sanchez-Porro C."/>
            <person name="Gallego V."/>
            <person name="Busse H.J."/>
            <person name="Kampfer P."/>
            <person name="Ventosa A."/>
        </authorList>
    </citation>
    <scope>NUCLEOTIDE SEQUENCE [LARGE SCALE GENOMIC DNA]</scope>
    <source>
        <strain evidence="1 2">DSM 14915</strain>
    </source>
</reference>
<keyword evidence="2" id="KW-1185">Reference proteome</keyword>
<name>A0ABR7RFN2_9PROT</name>
<proteinExistence type="predicted"/>
<protein>
    <recommendedName>
        <fullName evidence="3">GNAT family N-acetyltransferase</fullName>
    </recommendedName>
</protein>
<gene>
    <name evidence="1" type="ORF">IBL25_25405</name>
</gene>
<organism evidence="1 2">
    <name type="scientific">Pseudoroseomonas ludipueritiae</name>
    <dbReference type="NCBI Taxonomy" id="198093"/>
    <lineage>
        <taxon>Bacteria</taxon>
        <taxon>Pseudomonadati</taxon>
        <taxon>Pseudomonadota</taxon>
        <taxon>Alphaproteobacteria</taxon>
        <taxon>Acetobacterales</taxon>
        <taxon>Acetobacteraceae</taxon>
        <taxon>Pseudoroseomonas</taxon>
    </lineage>
</organism>
<evidence type="ECO:0008006" key="3">
    <source>
        <dbReference type="Google" id="ProtNLM"/>
    </source>
</evidence>